<evidence type="ECO:0000313" key="1">
    <source>
        <dbReference type="EMBL" id="ATL31170.1"/>
    </source>
</evidence>
<dbReference type="AlphaFoldDB" id="A0A291QH83"/>
<dbReference type="SUPFAM" id="SSF53795">
    <property type="entry name" value="PEP carboxykinase-like"/>
    <property type="match status" value="1"/>
</dbReference>
<dbReference type="Gene3D" id="3.40.50.300">
    <property type="entry name" value="P-loop containing nucleotide triphosphate hydrolases"/>
    <property type="match status" value="1"/>
</dbReference>
<organism evidence="1 2">
    <name type="scientific">Streptomyces formicae</name>
    <dbReference type="NCBI Taxonomy" id="1616117"/>
    <lineage>
        <taxon>Bacteria</taxon>
        <taxon>Bacillati</taxon>
        <taxon>Actinomycetota</taxon>
        <taxon>Actinomycetes</taxon>
        <taxon>Kitasatosporales</taxon>
        <taxon>Streptomycetaceae</taxon>
        <taxon>Streptomyces</taxon>
    </lineage>
</organism>
<accession>A0A291QH83</accession>
<dbReference type="KEGG" id="sfk:KY5_6152"/>
<name>A0A291QH83_9ACTN</name>
<evidence type="ECO:0000313" key="2">
    <source>
        <dbReference type="Proteomes" id="UP000221011"/>
    </source>
</evidence>
<gene>
    <name evidence="1" type="ORF">KY5_6152</name>
</gene>
<dbReference type="Proteomes" id="UP000221011">
    <property type="component" value="Chromosome"/>
</dbReference>
<dbReference type="EMBL" id="CP022685">
    <property type="protein sequence ID" value="ATL31170.1"/>
    <property type="molecule type" value="Genomic_DNA"/>
</dbReference>
<protein>
    <submittedName>
        <fullName evidence="1">Uncharacterized protein</fullName>
    </submittedName>
</protein>
<proteinExistence type="predicted"/>
<sequence>MVVTLSCPEWPERGFFTSLLRKDHLTKRIEIDRRTDYAWTRVADHTFTGWSEIPSPLPPFRYSHLWTTTAVGPGTCLVMPDSRGLLITGANYVGKTSTSLVLCQRGGRLVSDSLAVLDLTTGLFRRYDGPLGFRRGSRRHHLDKITSGVHRETVSPDTGLVLLVPPAEFLGAPNLPQGKVDRIVRLERHASPPAPYTAETDLSPWFSGAHRHEIAQHLPEATTVVPVTEAASPLQIADLLESVL</sequence>
<keyword evidence="2" id="KW-1185">Reference proteome</keyword>
<dbReference type="InterPro" id="IPR027417">
    <property type="entry name" value="P-loop_NTPase"/>
</dbReference>
<reference evidence="1 2" key="1">
    <citation type="submission" date="2017-08" db="EMBL/GenBank/DDBJ databases">
        <title>Complete Genome Sequence of Streptomyces formicae KY5, the formicamycin producer.</title>
        <authorList>
            <person name="Holmes N.A."/>
            <person name="Devine R."/>
            <person name="Qin Z."/>
            <person name="Seipke R.F."/>
            <person name="Wilkinson B."/>
            <person name="Hutchings M.I."/>
        </authorList>
    </citation>
    <scope>NUCLEOTIDE SEQUENCE [LARGE SCALE GENOMIC DNA]</scope>
    <source>
        <strain evidence="1 2">KY5</strain>
    </source>
</reference>